<dbReference type="PATRIC" id="fig|754477.3.peg.392"/>
<dbReference type="Gene3D" id="3.40.50.720">
    <property type="entry name" value="NAD(P)-binding Rossmann-like Domain"/>
    <property type="match status" value="1"/>
</dbReference>
<dbReference type="EMBL" id="CP003380">
    <property type="protein sequence ID" value="AFJ01572.1"/>
    <property type="molecule type" value="Genomic_DNA"/>
</dbReference>
<proteinExistence type="predicted"/>
<dbReference type="STRING" id="754477.Q7C_397"/>
<keyword evidence="3" id="KW-1185">Reference proteome</keyword>
<dbReference type="InterPro" id="IPR005097">
    <property type="entry name" value="Sacchrp_dh_NADP-bd"/>
</dbReference>
<dbReference type="InterPro" id="IPR036291">
    <property type="entry name" value="NAD(P)-bd_dom_sf"/>
</dbReference>
<dbReference type="PANTHER" id="PTHR43796">
    <property type="entry name" value="CARBOXYNORSPERMIDINE SYNTHASE"/>
    <property type="match status" value="1"/>
</dbReference>
<name>I1YF79_METFJ</name>
<feature type="domain" description="Saccharopine dehydrogenase NADP binding" evidence="1">
    <location>
        <begin position="6"/>
        <end position="89"/>
    </location>
</feature>
<evidence type="ECO:0000313" key="2">
    <source>
        <dbReference type="EMBL" id="AFJ01572.1"/>
    </source>
</evidence>
<gene>
    <name evidence="2" type="ordered locus">Q7C_397</name>
</gene>
<dbReference type="Pfam" id="PF03435">
    <property type="entry name" value="Sacchrp_dh_NADP"/>
    <property type="match status" value="1"/>
</dbReference>
<dbReference type="KEGG" id="mec:Q7C_397"/>
<organism evidence="2 3">
    <name type="scientific">Methylophaga frappieri (strain ATCC BAA-2434 / DSM 25690 / JAM7)</name>
    <dbReference type="NCBI Taxonomy" id="754477"/>
    <lineage>
        <taxon>Bacteria</taxon>
        <taxon>Pseudomonadati</taxon>
        <taxon>Pseudomonadota</taxon>
        <taxon>Gammaproteobacteria</taxon>
        <taxon>Thiotrichales</taxon>
        <taxon>Piscirickettsiaceae</taxon>
        <taxon>Methylophaga</taxon>
    </lineage>
</organism>
<evidence type="ECO:0000313" key="3">
    <source>
        <dbReference type="Proteomes" id="UP000009145"/>
    </source>
</evidence>
<accession>I1YF79</accession>
<protein>
    <submittedName>
        <fullName evidence="2">Saccharopine dehydrogenase-like oxidoreductase</fullName>
    </submittedName>
</protein>
<dbReference type="Proteomes" id="UP000009145">
    <property type="component" value="Chromosome"/>
</dbReference>
<dbReference type="eggNOG" id="COG1748">
    <property type="taxonomic scope" value="Bacteria"/>
</dbReference>
<evidence type="ECO:0000259" key="1">
    <source>
        <dbReference type="Pfam" id="PF03435"/>
    </source>
</evidence>
<dbReference type="SUPFAM" id="SSF51735">
    <property type="entry name" value="NAD(P)-binding Rossmann-fold domains"/>
    <property type="match status" value="1"/>
</dbReference>
<dbReference type="HOGENOM" id="CLU_723217_0_0_6"/>
<dbReference type="AlphaFoldDB" id="I1YF79"/>
<sequence>MEAATHLLKNTTANLTLASRTIRAIPSALQSRFGDRIATLQLDVNDEKTLIAACHQADVMISCIGPSGIVGDTVAQVCKKTQTPLVDAGGYDPVWHRLEQAEAITASTIPLIINVGLLPGLSGMFPKYVIDATAQGRKVKQLDVQYVGRDAWSYNSAWDIINGLGDFGNEKGFCFIHRHQMVKVPMRKATNKAHFPDPIGRVSTMLLYAEEITRLAKQYDIETARVFGANIGPRATFVALIAKVFRLYQSRKGIDRAAKWMAKASKKDMRKLAPAYGIQVDITYESGHPVTAQLMLADTYQATGAIMAIATRAVLDGKTAGPGVYSLHEAMTSQRFMQDLEASGLLTFNTAKSIENK</sequence>
<reference evidence="2 3" key="1">
    <citation type="journal article" date="2012" name="J. Bacteriol.">
        <title>Complete genome sequences of Methylophaga sp. strain JAM1 and Methylophaga sp. strain JAM7.</title>
        <authorList>
            <person name="Villeneuve C."/>
            <person name="Martineau C."/>
            <person name="Mauffrey F."/>
            <person name="Villemur R."/>
        </authorList>
    </citation>
    <scope>NUCLEOTIDE SEQUENCE [LARGE SCALE GENOMIC DNA]</scope>
    <source>
        <strain evidence="2 3">JAM7</strain>
    </source>
</reference>
<dbReference type="PANTHER" id="PTHR43796:SF2">
    <property type="entry name" value="CARBOXYNORSPERMIDINE SYNTHASE"/>
    <property type="match status" value="1"/>
</dbReference>